<dbReference type="PANTHER" id="PTHR43227:SF11">
    <property type="entry name" value="BLL4140 PROTEIN"/>
    <property type="match status" value="1"/>
</dbReference>
<keyword evidence="2 7" id="KW-0813">Transport</keyword>
<keyword evidence="4 7" id="KW-0812">Transmembrane</keyword>
<evidence type="ECO:0000313" key="11">
    <source>
        <dbReference type="Proteomes" id="UP001239522"/>
    </source>
</evidence>
<evidence type="ECO:0000256" key="6">
    <source>
        <dbReference type="ARBA" id="ARBA00023136"/>
    </source>
</evidence>
<dbReference type="Pfam" id="PF00528">
    <property type="entry name" value="BPD_transp_1"/>
    <property type="match status" value="1"/>
</dbReference>
<comment type="similarity">
    <text evidence="7">Belongs to the binding-protein-dependent transport system permease family.</text>
</comment>
<feature type="compositionally biased region" description="Basic residues" evidence="8">
    <location>
        <begin position="39"/>
        <end position="50"/>
    </location>
</feature>
<organism evidence="10 11">
    <name type="scientific">Streptomyces castrisilvae</name>
    <dbReference type="NCBI Taxonomy" id="3033811"/>
    <lineage>
        <taxon>Bacteria</taxon>
        <taxon>Bacillati</taxon>
        <taxon>Actinomycetota</taxon>
        <taxon>Actinomycetes</taxon>
        <taxon>Kitasatosporales</taxon>
        <taxon>Streptomycetaceae</taxon>
        <taxon>Streptomyces</taxon>
    </lineage>
</organism>
<dbReference type="SUPFAM" id="SSF161098">
    <property type="entry name" value="MetI-like"/>
    <property type="match status" value="1"/>
</dbReference>
<evidence type="ECO:0000256" key="4">
    <source>
        <dbReference type="ARBA" id="ARBA00022692"/>
    </source>
</evidence>
<feature type="transmembrane region" description="Helical" evidence="7">
    <location>
        <begin position="241"/>
        <end position="260"/>
    </location>
</feature>
<feature type="transmembrane region" description="Helical" evidence="7">
    <location>
        <begin position="140"/>
        <end position="166"/>
    </location>
</feature>
<gene>
    <name evidence="10" type="ORF">P8A18_29915</name>
</gene>
<keyword evidence="5 7" id="KW-1133">Transmembrane helix</keyword>
<feature type="transmembrane region" description="Helical" evidence="7">
    <location>
        <begin position="81"/>
        <end position="100"/>
    </location>
</feature>
<feature type="domain" description="ABC transmembrane type-1" evidence="9">
    <location>
        <begin position="141"/>
        <end position="355"/>
    </location>
</feature>
<dbReference type="PROSITE" id="PS50928">
    <property type="entry name" value="ABC_TM1"/>
    <property type="match status" value="1"/>
</dbReference>
<keyword evidence="6 7" id="KW-0472">Membrane</keyword>
<dbReference type="RefSeq" id="WP_306059585.1">
    <property type="nucleotide sequence ID" value="NZ_CP120997.1"/>
</dbReference>
<evidence type="ECO:0000313" key="10">
    <source>
        <dbReference type="EMBL" id="WLQ37397.1"/>
    </source>
</evidence>
<dbReference type="Proteomes" id="UP001239522">
    <property type="component" value="Chromosome"/>
</dbReference>
<evidence type="ECO:0000256" key="2">
    <source>
        <dbReference type="ARBA" id="ARBA00022448"/>
    </source>
</evidence>
<feature type="transmembrane region" description="Helical" evidence="7">
    <location>
        <begin position="334"/>
        <end position="355"/>
    </location>
</feature>
<keyword evidence="3" id="KW-1003">Cell membrane</keyword>
<dbReference type="InterPro" id="IPR035906">
    <property type="entry name" value="MetI-like_sf"/>
</dbReference>
<feature type="transmembrane region" description="Helical" evidence="7">
    <location>
        <begin position="187"/>
        <end position="211"/>
    </location>
</feature>
<proteinExistence type="inferred from homology"/>
<feature type="region of interest" description="Disordered" evidence="8">
    <location>
        <begin position="1"/>
        <end position="67"/>
    </location>
</feature>
<name>A0ABY9HS55_9ACTN</name>
<accession>A0ABY9HS55</accession>
<evidence type="ECO:0000256" key="7">
    <source>
        <dbReference type="RuleBase" id="RU363032"/>
    </source>
</evidence>
<dbReference type="EMBL" id="CP120997">
    <property type="protein sequence ID" value="WLQ37397.1"/>
    <property type="molecule type" value="Genomic_DNA"/>
</dbReference>
<sequence>MKSRATVAAAPDRTADGASAPAGGSGAGDGDGRETSGVRRGRARSGGVRRPRTDKGGGRADSGPRAGGITWRQRLRRDRTLILMTMPAIALLLIFNYIPLLGNIVAFQDYDVYDLGITGSPFVGFDNFTRIFEDYRFWEVLINTLVIFLTQLVLFFPIPIAIALLLNTIMSTRVRAWVQAIVYLPHFFSWVLVVTVFQQMFGGAGLVAQWLREHGHEGFDLMTNPGFFKFLVSAQAVWKDAGWGVIVFLAALAAVNTDLYEAAAVDGAGRWRRMWHVTLPALRPVIALLLVLRVGSALNLDFEQILLQRDQVGAGASEILDTYIWWTGIKTGDFGYAAAAGIFKGLFSVAMVLGANKVAHMLGEQGVYSKK</sequence>
<evidence type="ECO:0000256" key="1">
    <source>
        <dbReference type="ARBA" id="ARBA00004651"/>
    </source>
</evidence>
<dbReference type="InterPro" id="IPR000515">
    <property type="entry name" value="MetI-like"/>
</dbReference>
<reference evidence="10 11" key="1">
    <citation type="submission" date="2023-03" db="EMBL/GenBank/DDBJ databases">
        <title>Isolation and description of six Streptomyces strains from soil environments, able to metabolize different microbial glucans.</title>
        <authorList>
            <person name="Widen T."/>
            <person name="Larsbrink J."/>
        </authorList>
    </citation>
    <scope>NUCLEOTIDE SEQUENCE [LARGE SCALE GENOMIC DNA]</scope>
    <source>
        <strain evidence="10 11">Mut1</strain>
    </source>
</reference>
<evidence type="ECO:0000256" key="5">
    <source>
        <dbReference type="ARBA" id="ARBA00022989"/>
    </source>
</evidence>
<evidence type="ECO:0000256" key="8">
    <source>
        <dbReference type="SAM" id="MobiDB-lite"/>
    </source>
</evidence>
<dbReference type="CDD" id="cd06261">
    <property type="entry name" value="TM_PBP2"/>
    <property type="match status" value="1"/>
</dbReference>
<dbReference type="PANTHER" id="PTHR43227">
    <property type="entry name" value="BLL4140 PROTEIN"/>
    <property type="match status" value="1"/>
</dbReference>
<dbReference type="Gene3D" id="1.10.3720.10">
    <property type="entry name" value="MetI-like"/>
    <property type="match status" value="1"/>
</dbReference>
<keyword evidence="11" id="KW-1185">Reference proteome</keyword>
<dbReference type="InterPro" id="IPR050809">
    <property type="entry name" value="UgpAE/MalFG_permease"/>
</dbReference>
<feature type="transmembrane region" description="Helical" evidence="7">
    <location>
        <begin position="281"/>
        <end position="300"/>
    </location>
</feature>
<evidence type="ECO:0000259" key="9">
    <source>
        <dbReference type="PROSITE" id="PS50928"/>
    </source>
</evidence>
<evidence type="ECO:0000256" key="3">
    <source>
        <dbReference type="ARBA" id="ARBA00022475"/>
    </source>
</evidence>
<protein>
    <submittedName>
        <fullName evidence="10">ABC transporter permease subunit</fullName>
    </submittedName>
</protein>
<comment type="subcellular location">
    <subcellularLocation>
        <location evidence="1 7">Cell membrane</location>
        <topology evidence="1 7">Multi-pass membrane protein</topology>
    </subcellularLocation>
</comment>